<dbReference type="AlphaFoldDB" id="A0A074XUQ0"/>
<accession>A0A074XUQ0</accession>
<dbReference type="EMBL" id="KL584976">
    <property type="protein sequence ID" value="KEQ87359.1"/>
    <property type="molecule type" value="Genomic_DNA"/>
</dbReference>
<dbReference type="OrthoDB" id="3643633at2759"/>
<reference evidence="2 3" key="1">
    <citation type="journal article" date="2014" name="BMC Genomics">
        <title>Genome sequencing of four Aureobasidium pullulans varieties: biotechnological potential, stress tolerance, and description of new species.</title>
        <authorList>
            <person name="Gostin Ar C."/>
            <person name="Ohm R.A."/>
            <person name="Kogej T."/>
            <person name="Sonjak S."/>
            <person name="Turk M."/>
            <person name="Zajc J."/>
            <person name="Zalar P."/>
            <person name="Grube M."/>
            <person name="Sun H."/>
            <person name="Han J."/>
            <person name="Sharma A."/>
            <person name="Chiniquy J."/>
            <person name="Ngan C.Y."/>
            <person name="Lipzen A."/>
            <person name="Barry K."/>
            <person name="Grigoriev I.V."/>
            <person name="Gunde-Cimerman N."/>
        </authorList>
    </citation>
    <scope>NUCLEOTIDE SEQUENCE [LARGE SCALE GENOMIC DNA]</scope>
    <source>
        <strain evidence="2 3">EXF-150</strain>
    </source>
</reference>
<evidence type="ECO:0000313" key="2">
    <source>
        <dbReference type="EMBL" id="KEQ87359.1"/>
    </source>
</evidence>
<gene>
    <name evidence="2" type="ORF">M438DRAFT_342548</name>
</gene>
<dbReference type="HOGENOM" id="CLU_594436_0_0_1"/>
<evidence type="ECO:0000313" key="3">
    <source>
        <dbReference type="Proteomes" id="UP000030706"/>
    </source>
</evidence>
<evidence type="ECO:0000256" key="1">
    <source>
        <dbReference type="SAM" id="MobiDB-lite"/>
    </source>
</evidence>
<proteinExistence type="predicted"/>
<dbReference type="RefSeq" id="XP_029763546.1">
    <property type="nucleotide sequence ID" value="XM_029904784.1"/>
</dbReference>
<dbReference type="GeneID" id="40747090"/>
<feature type="region of interest" description="Disordered" evidence="1">
    <location>
        <begin position="40"/>
        <end position="78"/>
    </location>
</feature>
<dbReference type="Proteomes" id="UP000030706">
    <property type="component" value="Unassembled WGS sequence"/>
</dbReference>
<protein>
    <submittedName>
        <fullName evidence="2">Uncharacterized protein</fullName>
    </submittedName>
</protein>
<keyword evidence="3" id="KW-1185">Reference proteome</keyword>
<sequence length="454" mass="50363">MANDSNPVSFAWVEYDPRALKERRELGVYNQQRRVVRAHVAHTSSGARKATIARKESIAKTQGSRKSSKSGKSSKKQDKPVEDFITLLFVRLRSRDASAVASMAQKSDRTLLWNAFTGGNTCFEAALFVAGTFANTCGISRHELHTGFGSGLLFLRGASLDGIQKTIIHTPKDSLNSISIALLAGWERRFGDEQSYAVHLQAWKSLPLATGSLEDSSIAALTDVALICFQEANQERYIAESVFSAARSLVYGTVLPQGLPPGFHVIPAERPEALSLLGIVAKLTAFDWTAPKSVETVRRLILETVSWSASHSIGTEPVEAYEELWDQTDLLALYHIRSAMVSINAPMIRAAIQAHNIVWAFDEQTGIDIHAEACRHLRSHELMGTKYQEVAIWAKMAMIGLASPSADGDRHMSGLMKYSGIGTWEQMEALLRRHVSKEELTWKKYRSLFDRLVY</sequence>
<organism evidence="2 3">
    <name type="scientific">Aureobasidium pullulans EXF-150</name>
    <dbReference type="NCBI Taxonomy" id="1043002"/>
    <lineage>
        <taxon>Eukaryota</taxon>
        <taxon>Fungi</taxon>
        <taxon>Dikarya</taxon>
        <taxon>Ascomycota</taxon>
        <taxon>Pezizomycotina</taxon>
        <taxon>Dothideomycetes</taxon>
        <taxon>Dothideomycetidae</taxon>
        <taxon>Dothideales</taxon>
        <taxon>Saccotheciaceae</taxon>
        <taxon>Aureobasidium</taxon>
    </lineage>
</organism>
<name>A0A074XUQ0_AURPU</name>